<dbReference type="GO" id="GO:0032259">
    <property type="term" value="P:methylation"/>
    <property type="evidence" value="ECO:0007669"/>
    <property type="project" value="UniProtKB-KW"/>
</dbReference>
<evidence type="ECO:0000259" key="1">
    <source>
        <dbReference type="Pfam" id="PF05050"/>
    </source>
</evidence>
<dbReference type="InterPro" id="IPR006342">
    <property type="entry name" value="FkbM_mtfrase"/>
</dbReference>
<reference evidence="2 3" key="1">
    <citation type="submission" date="2019-04" db="EMBL/GenBank/DDBJ databases">
        <authorList>
            <person name="Li J."/>
        </authorList>
    </citation>
    <scope>NUCLEOTIDE SEQUENCE [LARGE SCALE GENOMIC DNA]</scope>
    <source>
        <strain evidence="2 3">KCTC 42687</strain>
    </source>
</reference>
<dbReference type="Proteomes" id="UP000309747">
    <property type="component" value="Unassembled WGS sequence"/>
</dbReference>
<name>A0A4U0R3A2_9RHOB</name>
<dbReference type="InterPro" id="IPR029063">
    <property type="entry name" value="SAM-dependent_MTases_sf"/>
</dbReference>
<sequence>MKIIGSPPLLLHGLQIPISENEVSPIIWKSIQAGEYEAKEAHSVIRILRAGDRIVELGSGLGVITSIMARTPNVSIWSFDANPDLISLARRVADANDITNATFEHRLLSSGPSSEHVFFIRKDFWMSSLLENQGPYEHKITIKSSNLDKFIEKNHINVIVMDIEGAERDLLSLACLKGIDRVFLELHDHLYGLSGVRCIFASMDRLGFSYDPRGSVGPCVLFTRDDGEPRFYEN</sequence>
<dbReference type="OrthoDB" id="456767at2"/>
<dbReference type="CDD" id="cd02440">
    <property type="entry name" value="AdoMet_MTases"/>
    <property type="match status" value="1"/>
</dbReference>
<proteinExistence type="predicted"/>
<dbReference type="SUPFAM" id="SSF53335">
    <property type="entry name" value="S-adenosyl-L-methionine-dependent methyltransferases"/>
    <property type="match status" value="1"/>
</dbReference>
<keyword evidence="2" id="KW-0489">Methyltransferase</keyword>
<organism evidence="2 3">
    <name type="scientific">Paracoccus gahaiensis</name>
    <dbReference type="NCBI Taxonomy" id="1706839"/>
    <lineage>
        <taxon>Bacteria</taxon>
        <taxon>Pseudomonadati</taxon>
        <taxon>Pseudomonadota</taxon>
        <taxon>Alphaproteobacteria</taxon>
        <taxon>Rhodobacterales</taxon>
        <taxon>Paracoccaceae</taxon>
        <taxon>Paracoccus</taxon>
    </lineage>
</organism>
<protein>
    <submittedName>
        <fullName evidence="2">FkbM family methyltransferase</fullName>
    </submittedName>
</protein>
<dbReference type="Pfam" id="PF05050">
    <property type="entry name" value="Methyltransf_21"/>
    <property type="match status" value="1"/>
</dbReference>
<keyword evidence="2" id="KW-0808">Transferase</keyword>
<evidence type="ECO:0000313" key="3">
    <source>
        <dbReference type="Proteomes" id="UP000309747"/>
    </source>
</evidence>
<comment type="caution">
    <text evidence="2">The sequence shown here is derived from an EMBL/GenBank/DDBJ whole genome shotgun (WGS) entry which is preliminary data.</text>
</comment>
<keyword evidence="3" id="KW-1185">Reference proteome</keyword>
<dbReference type="Gene3D" id="3.40.50.150">
    <property type="entry name" value="Vaccinia Virus protein VP39"/>
    <property type="match status" value="1"/>
</dbReference>
<dbReference type="NCBIfam" id="TIGR01444">
    <property type="entry name" value="fkbM_fam"/>
    <property type="match status" value="1"/>
</dbReference>
<dbReference type="RefSeq" id="WP_136887665.1">
    <property type="nucleotide sequence ID" value="NZ_SUNI01000039.1"/>
</dbReference>
<dbReference type="EMBL" id="SUNI01000039">
    <property type="protein sequence ID" value="TJZ89323.1"/>
    <property type="molecule type" value="Genomic_DNA"/>
</dbReference>
<gene>
    <name evidence="2" type="ORF">FA743_19105</name>
</gene>
<evidence type="ECO:0000313" key="2">
    <source>
        <dbReference type="EMBL" id="TJZ89323.1"/>
    </source>
</evidence>
<dbReference type="GO" id="GO:0008168">
    <property type="term" value="F:methyltransferase activity"/>
    <property type="evidence" value="ECO:0007669"/>
    <property type="project" value="UniProtKB-KW"/>
</dbReference>
<dbReference type="AlphaFoldDB" id="A0A4U0R3A2"/>
<accession>A0A4U0R3A2</accession>
<feature type="domain" description="Methyltransferase FkbM" evidence="1">
    <location>
        <begin position="77"/>
        <end position="191"/>
    </location>
</feature>